<organism evidence="6 7">
    <name type="scientific">Parvularcula bermudensis (strain ATCC BAA-594 / HTCC2503 / KCTC 12087)</name>
    <dbReference type="NCBI Taxonomy" id="314260"/>
    <lineage>
        <taxon>Bacteria</taxon>
        <taxon>Pseudomonadati</taxon>
        <taxon>Pseudomonadota</taxon>
        <taxon>Alphaproteobacteria</taxon>
        <taxon>Parvularculales</taxon>
        <taxon>Parvularculaceae</taxon>
        <taxon>Parvularcula</taxon>
    </lineage>
</organism>
<dbReference type="KEGG" id="pbr:PB2503_09799"/>
<dbReference type="Gene3D" id="3.40.630.40">
    <property type="entry name" value="Zn-dependent exopeptidases"/>
    <property type="match status" value="1"/>
</dbReference>
<dbReference type="EMBL" id="CP002156">
    <property type="protein sequence ID" value="ADM10012.1"/>
    <property type="molecule type" value="Genomic_DNA"/>
</dbReference>
<dbReference type="STRING" id="314260.PB2503_09799"/>
<feature type="chain" id="PRO_5003140593" description="N-acetylmuramoyl-L-alanine amidase" evidence="4">
    <location>
        <begin position="23"/>
        <end position="439"/>
    </location>
</feature>
<dbReference type="SUPFAM" id="SSF53187">
    <property type="entry name" value="Zn-dependent exopeptidases"/>
    <property type="match status" value="1"/>
</dbReference>
<evidence type="ECO:0000313" key="6">
    <source>
        <dbReference type="EMBL" id="ADM10012.1"/>
    </source>
</evidence>
<evidence type="ECO:0000256" key="1">
    <source>
        <dbReference type="ARBA" id="ARBA00001561"/>
    </source>
</evidence>
<dbReference type="GO" id="GO:0009253">
    <property type="term" value="P:peptidoglycan catabolic process"/>
    <property type="evidence" value="ECO:0007669"/>
    <property type="project" value="InterPro"/>
</dbReference>
<dbReference type="CDD" id="cd02696">
    <property type="entry name" value="MurNAc-LAA"/>
    <property type="match status" value="1"/>
</dbReference>
<dbReference type="SMART" id="SM00646">
    <property type="entry name" value="Ami_3"/>
    <property type="match status" value="1"/>
</dbReference>
<evidence type="ECO:0000259" key="5">
    <source>
        <dbReference type="SMART" id="SM00646"/>
    </source>
</evidence>
<name>E0TDU6_PARBH</name>
<dbReference type="PANTHER" id="PTHR30404:SF0">
    <property type="entry name" value="N-ACETYLMURAMOYL-L-ALANINE AMIDASE AMIC"/>
    <property type="match status" value="1"/>
</dbReference>
<dbReference type="GO" id="GO:0030288">
    <property type="term" value="C:outer membrane-bounded periplasmic space"/>
    <property type="evidence" value="ECO:0007669"/>
    <property type="project" value="TreeGrafter"/>
</dbReference>
<evidence type="ECO:0000256" key="2">
    <source>
        <dbReference type="ARBA" id="ARBA00011901"/>
    </source>
</evidence>
<evidence type="ECO:0000313" key="7">
    <source>
        <dbReference type="Proteomes" id="UP000001302"/>
    </source>
</evidence>
<keyword evidence="4" id="KW-0732">Signal</keyword>
<dbReference type="GO" id="GO:0008745">
    <property type="term" value="F:N-acetylmuramoyl-L-alanine amidase activity"/>
    <property type="evidence" value="ECO:0007669"/>
    <property type="project" value="UniProtKB-EC"/>
</dbReference>
<dbReference type="EC" id="3.5.1.28" evidence="2"/>
<accession>E0TDU6</accession>
<keyword evidence="3" id="KW-0378">Hydrolase</keyword>
<sequence length="439" mass="47277">MKRALVFWSVAVLSFCGILAIASEQPTAPSIDQVRIGHHQAGHTRLVLDLDAKPAYAVAPLEDHRIALVIERADWSGADDLPKGVGLIETIKLEDNRRLLIHLSSAALPERNFILPPEGEIDHWRLVIDFDDVPSAVYAQAVKDAVGRLAEMTPPVATVTGTPAPAPIKGEAAPAMTAMTGMTRVPGLKPQRPEAQRVAAGDEDGRLTIVIDPGHGGRDPGAIGPSGLLEKTVTFDTAKRLQTVLSARGYHAVLTRDEDSYVELDDRITLARARQANMFISIHADSNPNDTVRGASVYTLSESRSRRMAEDAVSAGDFRVFDRDLKNEASEVSSILIDLANTDTKNRSARLATTIIDAMAGEVRMVNNTHRKAGLAVLLSPDVPAVLVELAFMSNASDEANLKSPRWRAKIASTIADGVDTYFADIASQHADASRTALN</sequence>
<evidence type="ECO:0000256" key="4">
    <source>
        <dbReference type="SAM" id="SignalP"/>
    </source>
</evidence>
<dbReference type="InterPro" id="IPR050695">
    <property type="entry name" value="N-acetylmuramoyl_amidase_3"/>
</dbReference>
<feature type="domain" description="MurNAc-LAA" evidence="5">
    <location>
        <begin position="268"/>
        <end position="420"/>
    </location>
</feature>
<evidence type="ECO:0000256" key="3">
    <source>
        <dbReference type="ARBA" id="ARBA00022801"/>
    </source>
</evidence>
<proteinExistence type="predicted"/>
<comment type="catalytic activity">
    <reaction evidence="1">
        <text>Hydrolyzes the link between N-acetylmuramoyl residues and L-amino acid residues in certain cell-wall glycopeptides.</text>
        <dbReference type="EC" id="3.5.1.28"/>
    </reaction>
</comment>
<dbReference type="RefSeq" id="WP_013300986.1">
    <property type="nucleotide sequence ID" value="NC_014414.1"/>
</dbReference>
<reference evidence="7" key="1">
    <citation type="submission" date="2010-08" db="EMBL/GenBank/DDBJ databases">
        <title>Genome sequence of Parvularcula bermudensis HTCC2503.</title>
        <authorList>
            <person name="Kang D.-M."/>
            <person name="Oh H.-M."/>
            <person name="Cho J.-C."/>
        </authorList>
    </citation>
    <scope>NUCLEOTIDE SEQUENCE [LARGE SCALE GENOMIC DNA]</scope>
    <source>
        <strain evidence="7">ATCC BAA-594 / HTCC2503 / KCTC 12087</strain>
    </source>
</reference>
<reference evidence="6 7" key="2">
    <citation type="journal article" date="2011" name="J. Bacteriol.">
        <title>Complete genome sequence of strain HTCC2503T of Parvularcula bermudensis, the type species of the order "Parvularculales" in the class Alphaproteobacteria.</title>
        <authorList>
            <person name="Oh H.M."/>
            <person name="Kang I."/>
            <person name="Vergin K.L."/>
            <person name="Kang D."/>
            <person name="Rhee K.H."/>
            <person name="Giovannoni S.J."/>
            <person name="Cho J.C."/>
        </authorList>
    </citation>
    <scope>NUCLEOTIDE SEQUENCE [LARGE SCALE GENOMIC DNA]</scope>
    <source>
        <strain evidence="7">ATCC BAA-594 / HTCC2503 / KCTC 12087</strain>
    </source>
</reference>
<keyword evidence="7" id="KW-1185">Reference proteome</keyword>
<dbReference type="OrthoDB" id="9806267at2"/>
<dbReference type="Pfam" id="PF01520">
    <property type="entry name" value="Amidase_3"/>
    <property type="match status" value="1"/>
</dbReference>
<dbReference type="PANTHER" id="PTHR30404">
    <property type="entry name" value="N-ACETYLMURAMOYL-L-ALANINE AMIDASE"/>
    <property type="match status" value="1"/>
</dbReference>
<gene>
    <name evidence="6" type="ordered locus">PB2503_09799</name>
</gene>
<dbReference type="eggNOG" id="COG0860">
    <property type="taxonomic scope" value="Bacteria"/>
</dbReference>
<dbReference type="Proteomes" id="UP000001302">
    <property type="component" value="Chromosome"/>
</dbReference>
<protein>
    <recommendedName>
        <fullName evidence="2">N-acetylmuramoyl-L-alanine amidase</fullName>
        <ecNumber evidence="2">3.5.1.28</ecNumber>
    </recommendedName>
</protein>
<dbReference type="AlphaFoldDB" id="E0TDU6"/>
<dbReference type="HOGENOM" id="CLU_014322_2_2_5"/>
<feature type="signal peptide" evidence="4">
    <location>
        <begin position="1"/>
        <end position="22"/>
    </location>
</feature>
<dbReference type="InterPro" id="IPR002508">
    <property type="entry name" value="MurNAc-LAA_cat"/>
</dbReference>